<keyword evidence="1" id="KW-0596">Phosphopantetheine</keyword>
<organism evidence="5 6">
    <name type="scientific">Corynebacterium sanguinis</name>
    <dbReference type="NCBI Taxonomy" id="2594913"/>
    <lineage>
        <taxon>Bacteria</taxon>
        <taxon>Bacillati</taxon>
        <taxon>Actinomycetota</taxon>
        <taxon>Actinomycetes</taxon>
        <taxon>Mycobacteriales</taxon>
        <taxon>Corynebacteriaceae</taxon>
        <taxon>Corynebacterium</taxon>
    </lineage>
</organism>
<dbReference type="InterPro" id="IPR036736">
    <property type="entry name" value="ACP-like_sf"/>
</dbReference>
<dbReference type="SMART" id="SM00823">
    <property type="entry name" value="PKS_PP"/>
    <property type="match status" value="1"/>
</dbReference>
<feature type="region of interest" description="Disordered" evidence="3">
    <location>
        <begin position="153"/>
        <end position="197"/>
    </location>
</feature>
<evidence type="ECO:0000256" key="2">
    <source>
        <dbReference type="ARBA" id="ARBA00022553"/>
    </source>
</evidence>
<dbReference type="EMBL" id="JACEOR010000062">
    <property type="protein sequence ID" value="MBA4504017.1"/>
    <property type="molecule type" value="Genomic_DNA"/>
</dbReference>
<feature type="domain" description="Carrier" evidence="4">
    <location>
        <begin position="78"/>
        <end position="152"/>
    </location>
</feature>
<sequence>VLPAHGELTTFAAHSLGGTSVSVYSGDTLLVEGFATTLDLAGPRSPQGVAEVAEPAEAAPLRSVEEVDAVRWDPSSGETVAQRLRAIVSETMGYDADDLPDELPLIDLGLDSLMGMRIKNRVENDFQIPPLQVQTLRDASVADVVRIVEQAVAGNSGAPQPRPDNSPTRDVASEVAKAEAAGTTGVGVAPRDASERM</sequence>
<keyword evidence="2" id="KW-0597">Phosphoprotein</keyword>
<keyword evidence="6" id="KW-1185">Reference proteome</keyword>
<dbReference type="RefSeq" id="WP_181729379.1">
    <property type="nucleotide sequence ID" value="NZ_JACEOR010000062.1"/>
</dbReference>
<feature type="compositionally biased region" description="Low complexity" evidence="3">
    <location>
        <begin position="174"/>
        <end position="189"/>
    </location>
</feature>
<evidence type="ECO:0000313" key="5">
    <source>
        <dbReference type="EMBL" id="MBA4504017.1"/>
    </source>
</evidence>
<proteinExistence type="predicted"/>
<dbReference type="Gene3D" id="1.10.1200.10">
    <property type="entry name" value="ACP-like"/>
    <property type="match status" value="1"/>
</dbReference>
<gene>
    <name evidence="5" type="ORF">H0H28_01430</name>
</gene>
<feature type="non-terminal residue" evidence="5">
    <location>
        <position position="197"/>
    </location>
</feature>
<dbReference type="Pfam" id="PF23297">
    <property type="entry name" value="ACP_SdgA_C"/>
    <property type="match status" value="1"/>
</dbReference>
<dbReference type="InterPro" id="IPR009081">
    <property type="entry name" value="PP-bd_ACP"/>
</dbReference>
<name>A0A838X016_9CORY</name>
<evidence type="ECO:0000256" key="1">
    <source>
        <dbReference type="ARBA" id="ARBA00022450"/>
    </source>
</evidence>
<evidence type="ECO:0000256" key="3">
    <source>
        <dbReference type="SAM" id="MobiDB-lite"/>
    </source>
</evidence>
<evidence type="ECO:0000259" key="4">
    <source>
        <dbReference type="PROSITE" id="PS50075"/>
    </source>
</evidence>
<accession>A0A838X016</accession>
<dbReference type="SUPFAM" id="SSF47336">
    <property type="entry name" value="ACP-like"/>
    <property type="match status" value="1"/>
</dbReference>
<dbReference type="GO" id="GO:0031177">
    <property type="term" value="F:phosphopantetheine binding"/>
    <property type="evidence" value="ECO:0007669"/>
    <property type="project" value="InterPro"/>
</dbReference>
<evidence type="ECO:0000313" key="6">
    <source>
        <dbReference type="Proteomes" id="UP000580709"/>
    </source>
</evidence>
<feature type="non-terminal residue" evidence="5">
    <location>
        <position position="1"/>
    </location>
</feature>
<dbReference type="AlphaFoldDB" id="A0A838X016"/>
<comment type="caution">
    <text evidence="5">The sequence shown here is derived from an EMBL/GenBank/DDBJ whole genome shotgun (WGS) entry which is preliminary data.</text>
</comment>
<reference evidence="5 6" key="1">
    <citation type="submission" date="2020-07" db="EMBL/GenBank/DDBJ databases">
        <authorList>
            <person name="Khare M."/>
        </authorList>
    </citation>
    <scope>NUCLEOTIDE SEQUENCE [LARGE SCALE GENOMIC DNA]</scope>
    <source>
        <strain evidence="5 6">P8776</strain>
    </source>
</reference>
<protein>
    <submittedName>
        <fullName evidence="5">Acyl carrier protein</fullName>
    </submittedName>
</protein>
<dbReference type="PROSITE" id="PS50075">
    <property type="entry name" value="CARRIER"/>
    <property type="match status" value="1"/>
</dbReference>
<dbReference type="InterPro" id="IPR020806">
    <property type="entry name" value="PKS_PP-bd"/>
</dbReference>
<dbReference type="Proteomes" id="UP000580709">
    <property type="component" value="Unassembled WGS sequence"/>
</dbReference>